<name>A0AAV7TZN5_PLEWA</name>
<gene>
    <name evidence="1" type="ORF">NDU88_006834</name>
</gene>
<evidence type="ECO:0000313" key="2">
    <source>
        <dbReference type="Proteomes" id="UP001066276"/>
    </source>
</evidence>
<sequence length="66" mass="7449">MRDILGSREGWASRGLREAAVFSRDFSREARAYGRDRTPTDWGTPLKGGPVPAHLCFLWTCILLAR</sequence>
<dbReference type="EMBL" id="JANPWB010000006">
    <property type="protein sequence ID" value="KAJ1181631.1"/>
    <property type="molecule type" value="Genomic_DNA"/>
</dbReference>
<comment type="caution">
    <text evidence="1">The sequence shown here is derived from an EMBL/GenBank/DDBJ whole genome shotgun (WGS) entry which is preliminary data.</text>
</comment>
<proteinExistence type="predicted"/>
<accession>A0AAV7TZN5</accession>
<dbReference type="AlphaFoldDB" id="A0AAV7TZN5"/>
<reference evidence="1" key="1">
    <citation type="journal article" date="2022" name="bioRxiv">
        <title>Sequencing and chromosome-scale assembly of the giantPleurodeles waltlgenome.</title>
        <authorList>
            <person name="Brown T."/>
            <person name="Elewa A."/>
            <person name="Iarovenko S."/>
            <person name="Subramanian E."/>
            <person name="Araus A.J."/>
            <person name="Petzold A."/>
            <person name="Susuki M."/>
            <person name="Suzuki K.-i.T."/>
            <person name="Hayashi T."/>
            <person name="Toyoda A."/>
            <person name="Oliveira C."/>
            <person name="Osipova E."/>
            <person name="Leigh N.D."/>
            <person name="Simon A."/>
            <person name="Yun M.H."/>
        </authorList>
    </citation>
    <scope>NUCLEOTIDE SEQUENCE</scope>
    <source>
        <strain evidence="1">20211129_DDA</strain>
        <tissue evidence="1">Liver</tissue>
    </source>
</reference>
<keyword evidence="2" id="KW-1185">Reference proteome</keyword>
<evidence type="ECO:0000313" key="1">
    <source>
        <dbReference type="EMBL" id="KAJ1181631.1"/>
    </source>
</evidence>
<organism evidence="1 2">
    <name type="scientific">Pleurodeles waltl</name>
    <name type="common">Iberian ribbed newt</name>
    <dbReference type="NCBI Taxonomy" id="8319"/>
    <lineage>
        <taxon>Eukaryota</taxon>
        <taxon>Metazoa</taxon>
        <taxon>Chordata</taxon>
        <taxon>Craniata</taxon>
        <taxon>Vertebrata</taxon>
        <taxon>Euteleostomi</taxon>
        <taxon>Amphibia</taxon>
        <taxon>Batrachia</taxon>
        <taxon>Caudata</taxon>
        <taxon>Salamandroidea</taxon>
        <taxon>Salamandridae</taxon>
        <taxon>Pleurodelinae</taxon>
        <taxon>Pleurodeles</taxon>
    </lineage>
</organism>
<dbReference type="Proteomes" id="UP001066276">
    <property type="component" value="Chromosome 3_2"/>
</dbReference>
<protein>
    <submittedName>
        <fullName evidence="1">Uncharacterized protein</fullName>
    </submittedName>
</protein>